<dbReference type="InterPro" id="IPR001375">
    <property type="entry name" value="Peptidase_S9_cat"/>
</dbReference>
<dbReference type="InterPro" id="IPR029058">
    <property type="entry name" value="AB_hydrolase_fold"/>
</dbReference>
<protein>
    <submittedName>
        <fullName evidence="4">Peptidase, S9 family</fullName>
    </submittedName>
</protein>
<dbReference type="GO" id="GO:0004252">
    <property type="term" value="F:serine-type endopeptidase activity"/>
    <property type="evidence" value="ECO:0007669"/>
    <property type="project" value="TreeGrafter"/>
</dbReference>
<dbReference type="Gene3D" id="3.40.50.1820">
    <property type="entry name" value="alpha/beta hydrolase"/>
    <property type="match status" value="1"/>
</dbReference>
<sequence length="678" mass="73814">MTRIHSARPLRVATGAAMLLASITAHAIQPIPVEDLARLPALQSVTMSPDGKHVVGLIPSPQNPDETALATWDTSALSKGPTVVTPSGDKMKFISAYALKADKILTVARQEWTGRLGGCGEGNSTGSTRTFVSKTYLTGDDQKDFKEAFADNPRKIGISADTQLCLELSGTASLVDMLPLDPDRVVIQQLSEVSLSSSYYLYNLKTGQTELIFRGDSRAVPSLFDHRTGKVLAKQQLEGAGGDFEQQVLLLDPKSGQFDVHAPLTTKISARNVVDVAGIDDATGKYYVLTDQFSDKTQVRLYDPVQHKYDPDPVVADQNFSIAGLIFGTQPSNFNKVVGFTVDGPYRQSVYVDPTLKSIQDGLKKAFPGQNISLGTYTDDFSKVFFTVQSADQPPSYHLLIDKKTVTPLGSSRPWIGKGGLAVEERWITYTARDGRKIPAILDLPAGWKQGDPPGPAIINPHGGPWARDYMGWDVSGWVPLLTSRGYAVLRPQYRGTQGLGRDLWVAGDREWGQKMSDDNDDGAAWLVSEGYASKDRVAIFGYSYGGFAAAAATVRKPSPYQCAIAGAPVTNLGKLSTSWSDNRLQRILQGKTLKGMDPMQNTANATIPVLLFVGDRDVRTPSFHAKDFYEAVKDVVPAKFVMIPDQPHSLPWYPRQQRQTLGLIEGFLKNDCGPGGL</sequence>
<accession>A0A0K2ZC85</accession>
<evidence type="ECO:0000256" key="1">
    <source>
        <dbReference type="ARBA" id="ARBA00022801"/>
    </source>
</evidence>
<keyword evidence="1" id="KW-0378">Hydrolase</keyword>
<feature type="signal peptide" evidence="2">
    <location>
        <begin position="1"/>
        <end position="27"/>
    </location>
</feature>
<dbReference type="SUPFAM" id="SSF53474">
    <property type="entry name" value="alpha/beta-Hydrolases"/>
    <property type="match status" value="1"/>
</dbReference>
<proteinExistence type="predicted"/>
<reference evidence="4 5" key="1">
    <citation type="submission" date="2015-07" db="EMBL/GenBank/DDBJ databases">
        <authorList>
            <person name="Noorani M."/>
        </authorList>
    </citation>
    <scope>NUCLEOTIDE SEQUENCE [LARGE SCALE GENOMIC DNA]</scope>
    <source>
        <strain evidence="4">LMG730</strain>
    </source>
</reference>
<dbReference type="EMBL" id="CXOJ01000003">
    <property type="protein sequence ID" value="CTP82826.1"/>
    <property type="molecule type" value="Genomic_DNA"/>
</dbReference>
<dbReference type="GO" id="GO:0006508">
    <property type="term" value="P:proteolysis"/>
    <property type="evidence" value="ECO:0007669"/>
    <property type="project" value="InterPro"/>
</dbReference>
<dbReference type="PANTHER" id="PTHR42776:SF27">
    <property type="entry name" value="DIPEPTIDYL PEPTIDASE FAMILY MEMBER 6"/>
    <property type="match status" value="1"/>
</dbReference>
<organism evidence="4 5">
    <name type="scientific">Xanthomonas graminis pv. phlei</name>
    <dbReference type="NCBI Taxonomy" id="487906"/>
    <lineage>
        <taxon>Bacteria</taxon>
        <taxon>Pseudomonadati</taxon>
        <taxon>Pseudomonadota</taxon>
        <taxon>Gammaproteobacteria</taxon>
        <taxon>Lysobacterales</taxon>
        <taxon>Lysobacteraceae</taxon>
        <taxon>Xanthomonas</taxon>
        <taxon>Xanthomonas translucens group</taxon>
        <taxon>Xanthomonas graminis</taxon>
    </lineage>
</organism>
<dbReference type="PANTHER" id="PTHR42776">
    <property type="entry name" value="SERINE PEPTIDASE S9 FAMILY MEMBER"/>
    <property type="match status" value="1"/>
</dbReference>
<keyword evidence="2" id="KW-0732">Signal</keyword>
<evidence type="ECO:0000256" key="2">
    <source>
        <dbReference type="SAM" id="SignalP"/>
    </source>
</evidence>
<gene>
    <name evidence="4" type="ORF">XTPLMG730_0235</name>
</gene>
<feature type="chain" id="PRO_5005492005" evidence="2">
    <location>
        <begin position="28"/>
        <end position="678"/>
    </location>
</feature>
<dbReference type="AlphaFoldDB" id="A0A0K2ZC85"/>
<dbReference type="Pfam" id="PF00326">
    <property type="entry name" value="Peptidase_S9"/>
    <property type="match status" value="1"/>
</dbReference>
<evidence type="ECO:0000313" key="5">
    <source>
        <dbReference type="Proteomes" id="UP000045978"/>
    </source>
</evidence>
<dbReference type="Proteomes" id="UP000045978">
    <property type="component" value="Unassembled WGS sequence"/>
</dbReference>
<name>A0A0K2ZC85_9XANT</name>
<feature type="domain" description="Peptidase S9 prolyl oligopeptidase catalytic" evidence="3">
    <location>
        <begin position="474"/>
        <end position="671"/>
    </location>
</feature>
<evidence type="ECO:0000313" key="4">
    <source>
        <dbReference type="EMBL" id="CTP82826.1"/>
    </source>
</evidence>
<evidence type="ECO:0000259" key="3">
    <source>
        <dbReference type="Pfam" id="PF00326"/>
    </source>
</evidence>